<dbReference type="GeneID" id="63825903"/>
<accession>A0A165EAX5</accession>
<organism evidence="1 2">
    <name type="scientific">Laetiporus sulphureus 93-53</name>
    <dbReference type="NCBI Taxonomy" id="1314785"/>
    <lineage>
        <taxon>Eukaryota</taxon>
        <taxon>Fungi</taxon>
        <taxon>Dikarya</taxon>
        <taxon>Basidiomycota</taxon>
        <taxon>Agaricomycotina</taxon>
        <taxon>Agaricomycetes</taxon>
        <taxon>Polyporales</taxon>
        <taxon>Laetiporus</taxon>
    </lineage>
</organism>
<keyword evidence="2" id="KW-1185">Reference proteome</keyword>
<evidence type="ECO:0000313" key="2">
    <source>
        <dbReference type="Proteomes" id="UP000076871"/>
    </source>
</evidence>
<protein>
    <recommendedName>
        <fullName evidence="3">BTB domain-containing protein</fullName>
    </recommendedName>
</protein>
<name>A0A165EAX5_9APHY</name>
<evidence type="ECO:0000313" key="1">
    <source>
        <dbReference type="EMBL" id="KZT06623.1"/>
    </source>
</evidence>
<sequence>MATASFASSPFRRPMADLTLISSDNAKFHVHQVILSKAPMFSMPQTAARTTMITACLLS</sequence>
<dbReference type="RefSeq" id="XP_040764363.1">
    <property type="nucleotide sequence ID" value="XM_040908874.1"/>
</dbReference>
<dbReference type="Proteomes" id="UP000076871">
    <property type="component" value="Unassembled WGS sequence"/>
</dbReference>
<reference evidence="1 2" key="1">
    <citation type="journal article" date="2016" name="Mol. Biol. Evol.">
        <title>Comparative Genomics of Early-Diverging Mushroom-Forming Fungi Provides Insights into the Origins of Lignocellulose Decay Capabilities.</title>
        <authorList>
            <person name="Nagy L.G."/>
            <person name="Riley R."/>
            <person name="Tritt A."/>
            <person name="Adam C."/>
            <person name="Daum C."/>
            <person name="Floudas D."/>
            <person name="Sun H."/>
            <person name="Yadav J.S."/>
            <person name="Pangilinan J."/>
            <person name="Larsson K.H."/>
            <person name="Matsuura K."/>
            <person name="Barry K."/>
            <person name="Labutti K."/>
            <person name="Kuo R."/>
            <person name="Ohm R.A."/>
            <person name="Bhattacharya S.S."/>
            <person name="Shirouzu T."/>
            <person name="Yoshinaga Y."/>
            <person name="Martin F.M."/>
            <person name="Grigoriev I.V."/>
            <person name="Hibbett D.S."/>
        </authorList>
    </citation>
    <scope>NUCLEOTIDE SEQUENCE [LARGE SCALE GENOMIC DNA]</scope>
    <source>
        <strain evidence="1 2">93-53</strain>
    </source>
</reference>
<evidence type="ECO:0008006" key="3">
    <source>
        <dbReference type="Google" id="ProtNLM"/>
    </source>
</evidence>
<dbReference type="AlphaFoldDB" id="A0A165EAX5"/>
<dbReference type="EMBL" id="KV427623">
    <property type="protein sequence ID" value="KZT06623.1"/>
    <property type="molecule type" value="Genomic_DNA"/>
</dbReference>
<gene>
    <name evidence="1" type="ORF">LAESUDRAFT_725711</name>
</gene>
<dbReference type="InParanoid" id="A0A165EAX5"/>
<proteinExistence type="predicted"/>